<name>A0A6G9B051_9BACT</name>
<dbReference type="RefSeq" id="WP_167219336.1">
    <property type="nucleotide sequence ID" value="NZ_CP050063.1"/>
</dbReference>
<sequence>MGSGDDKLYALDARNGAKKWDYTIASGQKVNTSPTVSNGLVYAGGTGGKLVALDAEIGTKKWDTSVTGGFFVPSSPAVADGILYIGDGTEDVLSLMH</sequence>
<dbReference type="KEGG" id="spib:G8759_29755"/>
<dbReference type="Proteomes" id="UP000501802">
    <property type="component" value="Chromosome"/>
</dbReference>
<dbReference type="SMART" id="SM00564">
    <property type="entry name" value="PQQ"/>
    <property type="match status" value="2"/>
</dbReference>
<dbReference type="EMBL" id="CP050063">
    <property type="protein sequence ID" value="QIP18006.1"/>
    <property type="molecule type" value="Genomic_DNA"/>
</dbReference>
<evidence type="ECO:0000313" key="3">
    <source>
        <dbReference type="Proteomes" id="UP000501802"/>
    </source>
</evidence>
<dbReference type="InterPro" id="IPR011047">
    <property type="entry name" value="Quinoprotein_ADH-like_sf"/>
</dbReference>
<reference evidence="2 3" key="1">
    <citation type="submission" date="2020-03" db="EMBL/GenBank/DDBJ databases">
        <authorList>
            <person name="Kim M.K."/>
        </authorList>
    </citation>
    <scope>NUCLEOTIDE SEQUENCE [LARGE SCALE GENOMIC DNA]</scope>
    <source>
        <strain evidence="2 3">BT328</strain>
    </source>
</reference>
<dbReference type="AlphaFoldDB" id="A0A6G9B051"/>
<dbReference type="SUPFAM" id="SSF50998">
    <property type="entry name" value="Quinoprotein alcohol dehydrogenase-like"/>
    <property type="match status" value="1"/>
</dbReference>
<dbReference type="InterPro" id="IPR002372">
    <property type="entry name" value="PQQ_rpt_dom"/>
</dbReference>
<dbReference type="InterPro" id="IPR018391">
    <property type="entry name" value="PQQ_b-propeller_rpt"/>
</dbReference>
<evidence type="ECO:0000313" key="2">
    <source>
        <dbReference type="EMBL" id="QIP18006.1"/>
    </source>
</evidence>
<dbReference type="Pfam" id="PF13360">
    <property type="entry name" value="PQQ_2"/>
    <property type="match status" value="1"/>
</dbReference>
<organism evidence="2 3">
    <name type="scientific">Spirosoma aureum</name>
    <dbReference type="NCBI Taxonomy" id="2692134"/>
    <lineage>
        <taxon>Bacteria</taxon>
        <taxon>Pseudomonadati</taxon>
        <taxon>Bacteroidota</taxon>
        <taxon>Cytophagia</taxon>
        <taxon>Cytophagales</taxon>
        <taxon>Cytophagaceae</taxon>
        <taxon>Spirosoma</taxon>
    </lineage>
</organism>
<proteinExistence type="predicted"/>
<dbReference type="PANTHER" id="PTHR34512:SF30">
    <property type="entry name" value="OUTER MEMBRANE PROTEIN ASSEMBLY FACTOR BAMB"/>
    <property type="match status" value="1"/>
</dbReference>
<accession>A0A6G9B051</accession>
<evidence type="ECO:0000259" key="1">
    <source>
        <dbReference type="Pfam" id="PF13360"/>
    </source>
</evidence>
<dbReference type="PANTHER" id="PTHR34512">
    <property type="entry name" value="CELL SURFACE PROTEIN"/>
    <property type="match status" value="1"/>
</dbReference>
<protein>
    <submittedName>
        <fullName evidence="2">PQQ-like beta-propeller repeat protein</fullName>
    </submittedName>
</protein>
<feature type="domain" description="Pyrrolo-quinoline quinone repeat" evidence="1">
    <location>
        <begin position="2"/>
        <end position="94"/>
    </location>
</feature>
<dbReference type="InterPro" id="IPR015943">
    <property type="entry name" value="WD40/YVTN_repeat-like_dom_sf"/>
</dbReference>
<keyword evidence="3" id="KW-1185">Reference proteome</keyword>
<gene>
    <name evidence="2" type="ORF">G8759_29755</name>
</gene>
<dbReference type="Gene3D" id="2.130.10.10">
    <property type="entry name" value="YVTN repeat-like/Quinoprotein amine dehydrogenase"/>
    <property type="match status" value="1"/>
</dbReference>